<evidence type="ECO:0000256" key="7">
    <source>
        <dbReference type="SAM" id="MobiDB-lite"/>
    </source>
</evidence>
<dbReference type="SUPFAM" id="SSF46785">
    <property type="entry name" value="Winged helix' DNA-binding domain"/>
    <property type="match status" value="1"/>
</dbReference>
<dbReference type="InterPro" id="IPR040450">
    <property type="entry name" value="TFIIF_beta_HTH"/>
</dbReference>
<evidence type="ECO:0000256" key="3">
    <source>
        <dbReference type="ARBA" id="ARBA00023015"/>
    </source>
</evidence>
<dbReference type="EMBL" id="MCFL01000025">
    <property type="protein sequence ID" value="ORZ34967.1"/>
    <property type="molecule type" value="Genomic_DNA"/>
</dbReference>
<feature type="compositionally biased region" description="Acidic residues" evidence="7">
    <location>
        <begin position="301"/>
        <end position="318"/>
    </location>
</feature>
<dbReference type="GO" id="GO:0006367">
    <property type="term" value="P:transcription initiation at RNA polymerase II promoter"/>
    <property type="evidence" value="ECO:0007669"/>
    <property type="project" value="InterPro"/>
</dbReference>
<evidence type="ECO:0000256" key="1">
    <source>
        <dbReference type="ARBA" id="ARBA00004123"/>
    </source>
</evidence>
<feature type="domain" description="TFIIF beta subunit N-terminal" evidence="9">
    <location>
        <begin position="37"/>
        <end position="177"/>
    </location>
</feature>
<keyword evidence="5" id="KW-0804">Transcription</keyword>
<evidence type="ECO:0000259" key="8">
    <source>
        <dbReference type="Pfam" id="PF02270"/>
    </source>
</evidence>
<keyword evidence="3" id="KW-0805">Transcription regulation</keyword>
<dbReference type="InterPro" id="IPR003196">
    <property type="entry name" value="TFIIF_beta"/>
</dbReference>
<dbReference type="PANTHER" id="PTHR10445">
    <property type="entry name" value="GENERAL TRANSCRIPTION FACTOR IIF SUBUNIT 2"/>
    <property type="match status" value="1"/>
</dbReference>
<dbReference type="Proteomes" id="UP000193411">
    <property type="component" value="Unassembled WGS sequence"/>
</dbReference>
<dbReference type="GO" id="GO:0003677">
    <property type="term" value="F:DNA binding"/>
    <property type="evidence" value="ECO:0007669"/>
    <property type="project" value="UniProtKB-KW"/>
</dbReference>
<dbReference type="Pfam" id="PF02270">
    <property type="entry name" value="TFIIF_beta"/>
    <property type="match status" value="1"/>
</dbReference>
<dbReference type="SUPFAM" id="SSF50916">
    <property type="entry name" value="Rap30/74 interaction domains"/>
    <property type="match status" value="1"/>
</dbReference>
<dbReference type="GO" id="GO:0005674">
    <property type="term" value="C:transcription factor TFIIF complex"/>
    <property type="evidence" value="ECO:0007669"/>
    <property type="project" value="InterPro"/>
</dbReference>
<proteinExistence type="inferred from homology"/>
<feature type="region of interest" description="Disordered" evidence="7">
    <location>
        <begin position="278"/>
        <end position="329"/>
    </location>
</feature>
<dbReference type="InterPro" id="IPR011039">
    <property type="entry name" value="TFIIF_interaction"/>
</dbReference>
<dbReference type="Pfam" id="PF17683">
    <property type="entry name" value="TFIIF_beta_N"/>
    <property type="match status" value="1"/>
</dbReference>
<keyword evidence="11" id="KW-1185">Reference proteome</keyword>
<keyword evidence="4" id="KW-0238">DNA-binding</keyword>
<keyword evidence="10" id="KW-0648">Protein biosynthesis</keyword>
<accession>A0A1Y2HK37</accession>
<evidence type="ECO:0000256" key="6">
    <source>
        <dbReference type="ARBA" id="ARBA00023242"/>
    </source>
</evidence>
<dbReference type="GO" id="GO:0003743">
    <property type="term" value="F:translation initiation factor activity"/>
    <property type="evidence" value="ECO:0007669"/>
    <property type="project" value="UniProtKB-KW"/>
</dbReference>
<dbReference type="OrthoDB" id="26094at2759"/>
<evidence type="ECO:0000259" key="9">
    <source>
        <dbReference type="Pfam" id="PF17683"/>
    </source>
</evidence>
<evidence type="ECO:0000256" key="4">
    <source>
        <dbReference type="ARBA" id="ARBA00023125"/>
    </source>
</evidence>
<dbReference type="InterPro" id="IPR036390">
    <property type="entry name" value="WH_DNA-bd_sf"/>
</dbReference>
<evidence type="ECO:0000313" key="10">
    <source>
        <dbReference type="EMBL" id="ORZ34967.1"/>
    </source>
</evidence>
<gene>
    <name evidence="10" type="ORF">BCR44DRAFT_1138932</name>
</gene>
<dbReference type="STRING" id="765915.A0A1Y2HK37"/>
<comment type="subcellular location">
    <subcellularLocation>
        <location evidence="1">Nucleus</location>
    </subcellularLocation>
</comment>
<evidence type="ECO:0000256" key="2">
    <source>
        <dbReference type="ARBA" id="ARBA00009543"/>
    </source>
</evidence>
<dbReference type="PANTHER" id="PTHR10445:SF0">
    <property type="entry name" value="GENERAL TRANSCRIPTION FACTOR IIF SUBUNIT 2"/>
    <property type="match status" value="1"/>
</dbReference>
<organism evidence="10 11">
    <name type="scientific">Catenaria anguillulae PL171</name>
    <dbReference type="NCBI Taxonomy" id="765915"/>
    <lineage>
        <taxon>Eukaryota</taxon>
        <taxon>Fungi</taxon>
        <taxon>Fungi incertae sedis</taxon>
        <taxon>Blastocladiomycota</taxon>
        <taxon>Blastocladiomycetes</taxon>
        <taxon>Blastocladiales</taxon>
        <taxon>Catenariaceae</taxon>
        <taxon>Catenaria</taxon>
    </lineage>
</organism>
<feature type="region of interest" description="Disordered" evidence="7">
    <location>
        <begin position="1"/>
        <end position="26"/>
    </location>
</feature>
<dbReference type="InterPro" id="IPR036388">
    <property type="entry name" value="WH-like_DNA-bd_sf"/>
</dbReference>
<evidence type="ECO:0000313" key="11">
    <source>
        <dbReference type="Proteomes" id="UP000193411"/>
    </source>
</evidence>
<keyword evidence="6" id="KW-0539">Nucleus</keyword>
<keyword evidence="10" id="KW-0396">Initiation factor</keyword>
<feature type="domain" description="TFIIF beta subunit HTH" evidence="8">
    <location>
        <begin position="202"/>
        <end position="264"/>
    </location>
</feature>
<dbReference type="AlphaFoldDB" id="A0A1Y2HK37"/>
<dbReference type="InterPro" id="IPR040504">
    <property type="entry name" value="TFIIF_beta_N"/>
</dbReference>
<sequence length="329" mass="35423">MSAPAGKATMNHAGLPGKLPSKSAPRPVLDVVKSKSRKAMLVKVPKWLADKWKSHPPAHLLAHMTPTAKHRPQKPEFHIQLADTPENKGLTQKFTLKVSNTNVQNMFAFVESEPGRCAEIEATITSEASLIPVADESYHALARQRADQAAKPKRQVRMLTPDESKKLQNKGALGGPIDPSNLVLAGKQKKVTGEAHRATRTIPVAELKAKLIGMFQMHEYWTMSAVLDKTKQPRAYISEVMPQIAQLVKRGPYANHWTLKTEIKNVLPGASANSTETIGAAASSSGSGAAAGGETATDTEIQQDEDVPMPDVQEGDGEQEGKNGSLAGN</sequence>
<comment type="caution">
    <text evidence="10">The sequence shown here is derived from an EMBL/GenBank/DDBJ whole genome shotgun (WGS) entry which is preliminary data.</text>
</comment>
<evidence type="ECO:0000256" key="5">
    <source>
        <dbReference type="ARBA" id="ARBA00023163"/>
    </source>
</evidence>
<reference evidence="10 11" key="1">
    <citation type="submission" date="2016-07" db="EMBL/GenBank/DDBJ databases">
        <title>Pervasive Adenine N6-methylation of Active Genes in Fungi.</title>
        <authorList>
            <consortium name="DOE Joint Genome Institute"/>
            <person name="Mondo S.J."/>
            <person name="Dannebaum R.O."/>
            <person name="Kuo R.C."/>
            <person name="Labutti K."/>
            <person name="Haridas S."/>
            <person name="Kuo A."/>
            <person name="Salamov A."/>
            <person name="Ahrendt S.R."/>
            <person name="Lipzen A."/>
            <person name="Sullivan W."/>
            <person name="Andreopoulos W.B."/>
            <person name="Clum A."/>
            <person name="Lindquist E."/>
            <person name="Daum C."/>
            <person name="Ramamoorthy G.K."/>
            <person name="Gryganskyi A."/>
            <person name="Culley D."/>
            <person name="Magnuson J.K."/>
            <person name="James T.Y."/>
            <person name="O'Malley M.A."/>
            <person name="Stajich J.E."/>
            <person name="Spatafora J.W."/>
            <person name="Visel A."/>
            <person name="Grigoriev I.V."/>
        </authorList>
    </citation>
    <scope>NUCLEOTIDE SEQUENCE [LARGE SCALE GENOMIC DNA]</scope>
    <source>
        <strain evidence="10 11">PL171</strain>
    </source>
</reference>
<comment type="similarity">
    <text evidence="2">Belongs to the TFIIF beta subunit family.</text>
</comment>
<dbReference type="Gene3D" id="1.10.10.10">
    <property type="entry name" value="Winged helix-like DNA-binding domain superfamily/Winged helix DNA-binding domain"/>
    <property type="match status" value="1"/>
</dbReference>
<protein>
    <submittedName>
        <fullName evidence="10">Transcription initiation factor IIF, beta subunit-domain-containing protein</fullName>
    </submittedName>
</protein>
<name>A0A1Y2HK37_9FUNG</name>
<feature type="compositionally biased region" description="Low complexity" evidence="7">
    <location>
        <begin position="278"/>
        <end position="300"/>
    </location>
</feature>